<comment type="caution">
    <text evidence="1">The sequence shown here is derived from an EMBL/GenBank/DDBJ whole genome shotgun (WGS) entry which is preliminary data.</text>
</comment>
<organism evidence="1 2">
    <name type="scientific">Halteria grandinella</name>
    <dbReference type="NCBI Taxonomy" id="5974"/>
    <lineage>
        <taxon>Eukaryota</taxon>
        <taxon>Sar</taxon>
        <taxon>Alveolata</taxon>
        <taxon>Ciliophora</taxon>
        <taxon>Intramacronucleata</taxon>
        <taxon>Spirotrichea</taxon>
        <taxon>Stichotrichia</taxon>
        <taxon>Sporadotrichida</taxon>
        <taxon>Halteriidae</taxon>
        <taxon>Halteria</taxon>
    </lineage>
</organism>
<reference evidence="1" key="1">
    <citation type="submission" date="2019-06" db="EMBL/GenBank/DDBJ databases">
        <authorList>
            <person name="Zheng W."/>
        </authorList>
    </citation>
    <scope>NUCLEOTIDE SEQUENCE</scope>
    <source>
        <strain evidence="1">QDHG01</strain>
    </source>
</reference>
<name>A0A8J8NF73_HALGN</name>
<evidence type="ECO:0000313" key="1">
    <source>
        <dbReference type="EMBL" id="TNV73556.1"/>
    </source>
</evidence>
<evidence type="ECO:0000313" key="2">
    <source>
        <dbReference type="Proteomes" id="UP000785679"/>
    </source>
</evidence>
<proteinExistence type="predicted"/>
<sequence length="72" mass="8446">MLISNFVFGYGMSKFSNFNLKFSIQYDLILKYCMLFIHSTLKNIGSLINKSSSKILFFLKHYANCNLFSMLR</sequence>
<protein>
    <submittedName>
        <fullName evidence="1">Uncharacterized protein</fullName>
    </submittedName>
</protein>
<dbReference type="AlphaFoldDB" id="A0A8J8NF73"/>
<dbReference type="Proteomes" id="UP000785679">
    <property type="component" value="Unassembled WGS sequence"/>
</dbReference>
<keyword evidence="2" id="KW-1185">Reference proteome</keyword>
<dbReference type="EMBL" id="RRYP01018609">
    <property type="protein sequence ID" value="TNV73556.1"/>
    <property type="molecule type" value="Genomic_DNA"/>
</dbReference>
<accession>A0A8J8NF73</accession>
<gene>
    <name evidence="1" type="ORF">FGO68_gene12486</name>
</gene>